<dbReference type="SMART" id="SM01134">
    <property type="entry name" value="DeoRC"/>
    <property type="match status" value="1"/>
</dbReference>
<organism evidence="4 5">
    <name type="scientific">Ligilactobacillus saerimneri</name>
    <dbReference type="NCBI Taxonomy" id="228229"/>
    <lineage>
        <taxon>Bacteria</taxon>
        <taxon>Bacillati</taxon>
        <taxon>Bacillota</taxon>
        <taxon>Bacilli</taxon>
        <taxon>Lactobacillales</taxon>
        <taxon>Lactobacillaceae</taxon>
        <taxon>Ligilactobacillus</taxon>
    </lineage>
</organism>
<feature type="domain" description="HTH deoR-type" evidence="3">
    <location>
        <begin position="3"/>
        <end position="58"/>
    </location>
</feature>
<dbReference type="KEGG" id="lsw:GTO87_08170"/>
<dbReference type="SMART" id="SM00420">
    <property type="entry name" value="HTH_DEOR"/>
    <property type="match status" value="1"/>
</dbReference>
<dbReference type="Gene3D" id="3.40.50.1360">
    <property type="match status" value="1"/>
</dbReference>
<reference evidence="4 5" key="1">
    <citation type="submission" date="2020-01" db="EMBL/GenBank/DDBJ databases">
        <title>Complete and circular genome sequences of six lactobacillus isolates from horses.</title>
        <authorList>
            <person name="Hassan H.M."/>
        </authorList>
    </citation>
    <scope>NUCLEOTIDE SEQUENCE [LARGE SCALE GENOMIC DNA]</scope>
    <source>
        <strain evidence="4 5">1A</strain>
    </source>
</reference>
<dbReference type="InterPro" id="IPR014036">
    <property type="entry name" value="DeoR-like_C"/>
</dbReference>
<dbReference type="Gene3D" id="1.10.10.10">
    <property type="entry name" value="Winged helix-like DNA-binding domain superfamily/Winged helix DNA-binding domain"/>
    <property type="match status" value="1"/>
</dbReference>
<dbReference type="Pfam" id="PF00455">
    <property type="entry name" value="DeoRC"/>
    <property type="match status" value="1"/>
</dbReference>
<dbReference type="SUPFAM" id="SSF100950">
    <property type="entry name" value="NagB/RpiA/CoA transferase-like"/>
    <property type="match status" value="1"/>
</dbReference>
<keyword evidence="1" id="KW-0805">Transcription regulation</keyword>
<dbReference type="SUPFAM" id="SSF46785">
    <property type="entry name" value="Winged helix' DNA-binding domain"/>
    <property type="match status" value="1"/>
</dbReference>
<dbReference type="InterPro" id="IPR036390">
    <property type="entry name" value="WH_DNA-bd_sf"/>
</dbReference>
<dbReference type="AlphaFoldDB" id="A0A7H9ENI2"/>
<dbReference type="PANTHER" id="PTHR30363">
    <property type="entry name" value="HTH-TYPE TRANSCRIPTIONAL REGULATOR SRLR-RELATED"/>
    <property type="match status" value="1"/>
</dbReference>
<dbReference type="InterPro" id="IPR037171">
    <property type="entry name" value="NagB/RpiA_transferase-like"/>
</dbReference>
<protein>
    <submittedName>
        <fullName evidence="4">DeoR family transcriptional regulator</fullName>
    </submittedName>
</protein>
<evidence type="ECO:0000259" key="3">
    <source>
        <dbReference type="PROSITE" id="PS51000"/>
    </source>
</evidence>
<sequence length="247" mass="27284">MLAEERRQVILRMLQQHGIVKIQDICRLTDCSMSSARRDLQLLEEEGLLHRVHGGAQIKRALQSEMTMTDKSSKNHDQKVMIAQKAAALIQDDDVIYLDSGSTTLELARILDATKKITVVTNSVLSAAVLSDHGIDTIVLGGRLKNNTRAIAGADAAVELSKYRFNRAFLGINAIHATDGLMTPDPDEAAVKRMALRQSDKNYVMADSTKFDQVSFVKVADCTDATIITDDNLSPRIAKRFVNQTFI</sequence>
<dbReference type="PRINTS" id="PR00037">
    <property type="entry name" value="HTHLACR"/>
</dbReference>
<dbReference type="PANTHER" id="PTHR30363:SF56">
    <property type="entry name" value="TRANSCRIPTIONAL REGULATOR, DEOR FAMILY"/>
    <property type="match status" value="1"/>
</dbReference>
<evidence type="ECO:0000313" key="4">
    <source>
        <dbReference type="EMBL" id="QLL78857.1"/>
    </source>
</evidence>
<dbReference type="InterPro" id="IPR001034">
    <property type="entry name" value="DeoR_HTH"/>
</dbReference>
<evidence type="ECO:0000313" key="5">
    <source>
        <dbReference type="Proteomes" id="UP000510886"/>
    </source>
</evidence>
<dbReference type="Pfam" id="PF08220">
    <property type="entry name" value="HTH_DeoR"/>
    <property type="match status" value="1"/>
</dbReference>
<dbReference type="RefSeq" id="WP_009551243.1">
    <property type="nucleotide sequence ID" value="NZ_CANCVW010000003.1"/>
</dbReference>
<dbReference type="GeneID" id="89600341"/>
<dbReference type="InterPro" id="IPR036388">
    <property type="entry name" value="WH-like_DNA-bd_sf"/>
</dbReference>
<dbReference type="Proteomes" id="UP000510886">
    <property type="component" value="Chromosome"/>
</dbReference>
<accession>A0A7H9ENI2</accession>
<dbReference type="GO" id="GO:0003700">
    <property type="term" value="F:DNA-binding transcription factor activity"/>
    <property type="evidence" value="ECO:0007669"/>
    <property type="project" value="InterPro"/>
</dbReference>
<dbReference type="EMBL" id="CP047418">
    <property type="protein sequence ID" value="QLL78857.1"/>
    <property type="molecule type" value="Genomic_DNA"/>
</dbReference>
<evidence type="ECO:0000256" key="1">
    <source>
        <dbReference type="ARBA" id="ARBA00023015"/>
    </source>
</evidence>
<name>A0A7H9ENI2_9LACO</name>
<evidence type="ECO:0000256" key="2">
    <source>
        <dbReference type="ARBA" id="ARBA00023163"/>
    </source>
</evidence>
<dbReference type="PROSITE" id="PS51000">
    <property type="entry name" value="HTH_DEOR_2"/>
    <property type="match status" value="1"/>
</dbReference>
<keyword evidence="2" id="KW-0804">Transcription</keyword>
<gene>
    <name evidence="4" type="ORF">GTO87_08170</name>
</gene>
<dbReference type="InterPro" id="IPR050313">
    <property type="entry name" value="Carb_Metab_HTH_regulators"/>
</dbReference>
<proteinExistence type="predicted"/>